<dbReference type="Pfam" id="PF01408">
    <property type="entry name" value="GFO_IDH_MocA"/>
    <property type="match status" value="1"/>
</dbReference>
<organism evidence="4 5">
    <name type="scientific">Planctopirus ephydatiae</name>
    <dbReference type="NCBI Taxonomy" id="2528019"/>
    <lineage>
        <taxon>Bacteria</taxon>
        <taxon>Pseudomonadati</taxon>
        <taxon>Planctomycetota</taxon>
        <taxon>Planctomycetia</taxon>
        <taxon>Planctomycetales</taxon>
        <taxon>Planctomycetaceae</taxon>
        <taxon>Planctopirus</taxon>
    </lineage>
</organism>
<evidence type="ECO:0000259" key="2">
    <source>
        <dbReference type="Pfam" id="PF01408"/>
    </source>
</evidence>
<dbReference type="InterPro" id="IPR055170">
    <property type="entry name" value="GFO_IDH_MocA-like_dom"/>
</dbReference>
<dbReference type="GO" id="GO:0033712">
    <property type="term" value="F:1,5-anhydro-D-fructose reductase (1,5-anhydro-D-mannitol-forming) activity"/>
    <property type="evidence" value="ECO:0007669"/>
    <property type="project" value="UniProtKB-EC"/>
</dbReference>
<dbReference type="InterPro" id="IPR000683">
    <property type="entry name" value="Gfo/Idh/MocA-like_OxRdtase_N"/>
</dbReference>
<dbReference type="AlphaFoldDB" id="A0A518GI10"/>
<evidence type="ECO:0000259" key="3">
    <source>
        <dbReference type="Pfam" id="PF22725"/>
    </source>
</evidence>
<dbReference type="EMBL" id="CP036299">
    <property type="protein sequence ID" value="QDV28170.1"/>
    <property type="molecule type" value="Genomic_DNA"/>
</dbReference>
<dbReference type="InterPro" id="IPR036291">
    <property type="entry name" value="NAD(P)-bd_dom_sf"/>
</dbReference>
<keyword evidence="5" id="KW-1185">Reference proteome</keyword>
<dbReference type="InterPro" id="IPR050463">
    <property type="entry name" value="Gfo/Idh/MocA_oxidrdct_glycsds"/>
</dbReference>
<evidence type="ECO:0000313" key="4">
    <source>
        <dbReference type="EMBL" id="QDV28170.1"/>
    </source>
</evidence>
<dbReference type="PANTHER" id="PTHR43818">
    <property type="entry name" value="BCDNA.GH03377"/>
    <property type="match status" value="1"/>
</dbReference>
<feature type="domain" description="Gfo/Idh/MocA-like oxidoreductase N-terminal" evidence="2">
    <location>
        <begin position="6"/>
        <end position="123"/>
    </location>
</feature>
<dbReference type="OrthoDB" id="179913at2"/>
<dbReference type="SUPFAM" id="SSF55347">
    <property type="entry name" value="Glyceraldehyde-3-phosphate dehydrogenase-like, C-terminal domain"/>
    <property type="match status" value="1"/>
</dbReference>
<feature type="domain" description="GFO/IDH/MocA-like oxidoreductase" evidence="3">
    <location>
        <begin position="137"/>
        <end position="267"/>
    </location>
</feature>
<accession>A0A518GI10</accession>
<evidence type="ECO:0000313" key="5">
    <source>
        <dbReference type="Proteomes" id="UP000315349"/>
    </source>
</evidence>
<dbReference type="Pfam" id="PF22725">
    <property type="entry name" value="GFO_IDH_MocA_C3"/>
    <property type="match status" value="1"/>
</dbReference>
<dbReference type="PANTHER" id="PTHR43818:SF11">
    <property type="entry name" value="BCDNA.GH03377"/>
    <property type="match status" value="1"/>
</dbReference>
<dbReference type="GO" id="GO:0000166">
    <property type="term" value="F:nucleotide binding"/>
    <property type="evidence" value="ECO:0007669"/>
    <property type="project" value="InterPro"/>
</dbReference>
<dbReference type="Gene3D" id="3.30.360.10">
    <property type="entry name" value="Dihydrodipicolinate Reductase, domain 2"/>
    <property type="match status" value="1"/>
</dbReference>
<reference evidence="4 5" key="1">
    <citation type="submission" date="2019-02" db="EMBL/GenBank/DDBJ databases">
        <title>Deep-cultivation of Planctomycetes and their phenomic and genomic characterization uncovers novel biology.</title>
        <authorList>
            <person name="Wiegand S."/>
            <person name="Jogler M."/>
            <person name="Boedeker C."/>
            <person name="Pinto D."/>
            <person name="Vollmers J."/>
            <person name="Rivas-Marin E."/>
            <person name="Kohn T."/>
            <person name="Peeters S.H."/>
            <person name="Heuer A."/>
            <person name="Rast P."/>
            <person name="Oberbeckmann S."/>
            <person name="Bunk B."/>
            <person name="Jeske O."/>
            <person name="Meyerdierks A."/>
            <person name="Storesund J.E."/>
            <person name="Kallscheuer N."/>
            <person name="Luecker S."/>
            <person name="Lage O.M."/>
            <person name="Pohl T."/>
            <person name="Merkel B.J."/>
            <person name="Hornburger P."/>
            <person name="Mueller R.-W."/>
            <person name="Bruemmer F."/>
            <person name="Labrenz M."/>
            <person name="Spormann A.M."/>
            <person name="Op den Camp H."/>
            <person name="Overmann J."/>
            <person name="Amann R."/>
            <person name="Jetten M.S.M."/>
            <person name="Mascher T."/>
            <person name="Medema M.H."/>
            <person name="Devos D.P."/>
            <person name="Kaster A.-K."/>
            <person name="Ovreas L."/>
            <person name="Rohde M."/>
            <person name="Galperin M.Y."/>
            <person name="Jogler C."/>
        </authorList>
    </citation>
    <scope>NUCLEOTIDE SEQUENCE [LARGE SCALE GENOMIC DNA]</scope>
    <source>
        <strain evidence="4 5">Spb1</strain>
    </source>
</reference>
<dbReference type="EC" id="1.1.1.292" evidence="4"/>
<keyword evidence="1 4" id="KW-0560">Oxidoreductase</keyword>
<name>A0A518GI10_9PLAN</name>
<proteinExistence type="predicted"/>
<dbReference type="Gene3D" id="3.40.50.720">
    <property type="entry name" value="NAD(P)-binding Rossmann-like Domain"/>
    <property type="match status" value="1"/>
</dbReference>
<dbReference type="Proteomes" id="UP000315349">
    <property type="component" value="Chromosome"/>
</dbReference>
<dbReference type="SUPFAM" id="SSF51735">
    <property type="entry name" value="NAD(P)-binding Rossmann-fold domains"/>
    <property type="match status" value="1"/>
</dbReference>
<dbReference type="KEGG" id="peh:Spb1_00320"/>
<sequence>MTALPVRVGLIGAGANTVARHIPGFRAIPGVTIAAVANRTLASAQKIATQHAIPATYSTWQELLADPQIDAVCIGTWPNTHAEITCAALKAGKHVLCEARMARNLAEARQMLLASQERPQQVAMLVPSPFGLRVDAEVRNLIERNFIGDLRQVVVIGLDDQFYDYSQNLHWRQDAEKSGLNALAMGILHETALRWIPPTKKVFAQTQIFEPTRPDPHSDENLPVTTPELVHVLTELEGRARGVYQFSGMALHAPVKQIHLYGSTGTMRVEFGATEKLLVGRPGQPQLLEVEIPAERVGKWRVEAEFIGAIRGEEPVRLTSFATGLEYMKFTEAVARSAQAGCQVSLEETPA</sequence>
<protein>
    <submittedName>
        <fullName evidence="4">1,5-anhydro-D-fructose reductase</fullName>
        <ecNumber evidence="4">1.1.1.292</ecNumber>
    </submittedName>
</protein>
<dbReference type="RefSeq" id="WP_145293960.1">
    <property type="nucleotide sequence ID" value="NZ_CP036299.1"/>
</dbReference>
<gene>
    <name evidence="4" type="primary">afr_1</name>
    <name evidence="4" type="ORF">Spb1_00320</name>
</gene>
<evidence type="ECO:0000256" key="1">
    <source>
        <dbReference type="ARBA" id="ARBA00023002"/>
    </source>
</evidence>